<organism evidence="1 2">
    <name type="scientific">Trifolium medium</name>
    <dbReference type="NCBI Taxonomy" id="97028"/>
    <lineage>
        <taxon>Eukaryota</taxon>
        <taxon>Viridiplantae</taxon>
        <taxon>Streptophyta</taxon>
        <taxon>Embryophyta</taxon>
        <taxon>Tracheophyta</taxon>
        <taxon>Spermatophyta</taxon>
        <taxon>Magnoliopsida</taxon>
        <taxon>eudicotyledons</taxon>
        <taxon>Gunneridae</taxon>
        <taxon>Pentapetalae</taxon>
        <taxon>rosids</taxon>
        <taxon>fabids</taxon>
        <taxon>Fabales</taxon>
        <taxon>Fabaceae</taxon>
        <taxon>Papilionoideae</taxon>
        <taxon>50 kb inversion clade</taxon>
        <taxon>NPAAA clade</taxon>
        <taxon>Hologalegina</taxon>
        <taxon>IRL clade</taxon>
        <taxon>Trifolieae</taxon>
        <taxon>Trifolium</taxon>
    </lineage>
</organism>
<dbReference type="GO" id="GO:0060147">
    <property type="term" value="P:regulation of post-transcriptional gene silencing"/>
    <property type="evidence" value="ECO:0007669"/>
    <property type="project" value="InterPro"/>
</dbReference>
<sequence length="119" mass="13400">KINEAIELPGAALLCFSFTPKNVNEHQASKRPRYVHAAYENALKEIAASLHLSRNILLALMALQSWKDFMRRWVKAYILSYDAKAQLSVLDKTSKAASDILKVKICVLSFQNILVPLTN</sequence>
<feature type="non-terminal residue" evidence="1">
    <location>
        <position position="1"/>
    </location>
</feature>
<feature type="non-terminal residue" evidence="1">
    <location>
        <position position="119"/>
    </location>
</feature>
<comment type="caution">
    <text evidence="1">The sequence shown here is derived from an EMBL/GenBank/DDBJ whole genome shotgun (WGS) entry which is preliminary data.</text>
</comment>
<dbReference type="PANTHER" id="PTHR16212">
    <property type="entry name" value="FOCADHESIN FAMILY MEMBER"/>
    <property type="match status" value="1"/>
</dbReference>
<dbReference type="InterPro" id="IPR045163">
    <property type="entry name" value="Focadhesin/RST1"/>
</dbReference>
<dbReference type="Proteomes" id="UP000265520">
    <property type="component" value="Unassembled WGS sequence"/>
</dbReference>
<evidence type="ECO:0000313" key="1">
    <source>
        <dbReference type="EMBL" id="MCI23487.1"/>
    </source>
</evidence>
<dbReference type="PANTHER" id="PTHR16212:SF4">
    <property type="entry name" value="FOCADHESIN"/>
    <property type="match status" value="1"/>
</dbReference>
<evidence type="ECO:0000313" key="2">
    <source>
        <dbReference type="Proteomes" id="UP000265520"/>
    </source>
</evidence>
<reference evidence="1 2" key="1">
    <citation type="journal article" date="2018" name="Front. Plant Sci.">
        <title>Red Clover (Trifolium pratense) and Zigzag Clover (T. medium) - A Picture of Genomic Similarities and Differences.</title>
        <authorList>
            <person name="Dluhosova J."/>
            <person name="Istvanek J."/>
            <person name="Nedelnik J."/>
            <person name="Repkova J."/>
        </authorList>
    </citation>
    <scope>NUCLEOTIDE SEQUENCE [LARGE SCALE GENOMIC DNA]</scope>
    <source>
        <strain evidence="2">cv. 10/8</strain>
        <tissue evidence="1">Leaf</tissue>
    </source>
</reference>
<protein>
    <submittedName>
        <fullName evidence="1">Putative resurrection protein</fullName>
    </submittedName>
</protein>
<proteinExistence type="predicted"/>
<accession>A0A392QHW7</accession>
<keyword evidence="2" id="KW-1185">Reference proteome</keyword>
<dbReference type="AlphaFoldDB" id="A0A392QHW7"/>
<dbReference type="EMBL" id="LXQA010136349">
    <property type="protein sequence ID" value="MCI23487.1"/>
    <property type="molecule type" value="Genomic_DNA"/>
</dbReference>
<name>A0A392QHW7_9FABA</name>